<dbReference type="PANTHER" id="PTHR24305:SF210">
    <property type="entry name" value="CYTOCHROME P450 MONOOXYGENASE ASQL-RELATED"/>
    <property type="match status" value="1"/>
</dbReference>
<keyword evidence="5" id="KW-0812">Transmembrane</keyword>
<evidence type="ECO:0000256" key="10">
    <source>
        <dbReference type="ARBA" id="ARBA00023033"/>
    </source>
</evidence>
<protein>
    <recommendedName>
        <fullName evidence="17">Isotrichodermin C-15 hydroxylase</fullName>
    </recommendedName>
</protein>
<evidence type="ECO:0000256" key="11">
    <source>
        <dbReference type="ARBA" id="ARBA00023136"/>
    </source>
</evidence>
<dbReference type="InterPro" id="IPR050121">
    <property type="entry name" value="Cytochrome_P450_monoxygenase"/>
</dbReference>
<dbReference type="GO" id="GO:0016705">
    <property type="term" value="F:oxidoreductase activity, acting on paired donors, with incorporation or reduction of molecular oxygen"/>
    <property type="evidence" value="ECO:0007669"/>
    <property type="project" value="InterPro"/>
</dbReference>
<dbReference type="AlphaFoldDB" id="W3XD19"/>
<dbReference type="RefSeq" id="XP_007832603.1">
    <property type="nucleotide sequence ID" value="XM_007834412.1"/>
</dbReference>
<dbReference type="eggNOG" id="KOG0158">
    <property type="taxonomic scope" value="Eukaryota"/>
</dbReference>
<dbReference type="HOGENOM" id="CLU_001570_14_11_1"/>
<dbReference type="GO" id="GO:0016020">
    <property type="term" value="C:membrane"/>
    <property type="evidence" value="ECO:0007669"/>
    <property type="project" value="UniProtKB-SubCell"/>
</dbReference>
<comment type="subcellular location">
    <subcellularLocation>
        <location evidence="2">Membrane</location>
    </subcellularLocation>
</comment>
<dbReference type="PRINTS" id="PR00385">
    <property type="entry name" value="P450"/>
</dbReference>
<keyword evidence="8 13" id="KW-0560">Oxidoreductase</keyword>
<dbReference type="GO" id="GO:0005506">
    <property type="term" value="F:iron ion binding"/>
    <property type="evidence" value="ECO:0007669"/>
    <property type="project" value="InterPro"/>
</dbReference>
<evidence type="ECO:0000256" key="2">
    <source>
        <dbReference type="ARBA" id="ARBA00004370"/>
    </source>
</evidence>
<evidence type="ECO:0000256" key="8">
    <source>
        <dbReference type="ARBA" id="ARBA00023002"/>
    </source>
</evidence>
<dbReference type="GO" id="GO:0004497">
    <property type="term" value="F:monooxygenase activity"/>
    <property type="evidence" value="ECO:0007669"/>
    <property type="project" value="UniProtKB-KW"/>
</dbReference>
<feature type="binding site" description="axial binding residue" evidence="12">
    <location>
        <position position="453"/>
    </location>
    <ligand>
        <name>heme</name>
        <dbReference type="ChEBI" id="CHEBI:30413"/>
    </ligand>
    <ligandPart>
        <name>Fe</name>
        <dbReference type="ChEBI" id="CHEBI:18248"/>
    </ligandPart>
</feature>
<evidence type="ECO:0000256" key="12">
    <source>
        <dbReference type="PIRSR" id="PIRSR602403-1"/>
    </source>
</evidence>
<dbReference type="InterPro" id="IPR017972">
    <property type="entry name" value="Cyt_P450_CS"/>
</dbReference>
<keyword evidence="10 13" id="KW-0503">Monooxygenase</keyword>
<feature type="chain" id="PRO_5012249289" description="Isotrichodermin C-15 hydroxylase" evidence="14">
    <location>
        <begin position="16"/>
        <end position="513"/>
    </location>
</feature>
<keyword evidence="7" id="KW-1133">Transmembrane helix</keyword>
<dbReference type="InterPro" id="IPR002403">
    <property type="entry name" value="Cyt_P450_E_grp-IV"/>
</dbReference>
<evidence type="ECO:0000256" key="1">
    <source>
        <dbReference type="ARBA" id="ARBA00001971"/>
    </source>
</evidence>
<keyword evidence="11" id="KW-0472">Membrane</keyword>
<dbReference type="InterPro" id="IPR036396">
    <property type="entry name" value="Cyt_P450_sf"/>
</dbReference>
<dbReference type="Pfam" id="PF00067">
    <property type="entry name" value="p450"/>
    <property type="match status" value="1"/>
</dbReference>
<name>W3XD19_PESFW</name>
<evidence type="ECO:0000256" key="13">
    <source>
        <dbReference type="RuleBase" id="RU000461"/>
    </source>
</evidence>
<keyword evidence="14" id="KW-0732">Signal</keyword>
<feature type="signal peptide" evidence="14">
    <location>
        <begin position="1"/>
        <end position="15"/>
    </location>
</feature>
<comment type="similarity">
    <text evidence="3 13">Belongs to the cytochrome P450 family.</text>
</comment>
<evidence type="ECO:0000256" key="4">
    <source>
        <dbReference type="ARBA" id="ARBA00022617"/>
    </source>
</evidence>
<evidence type="ECO:0000313" key="16">
    <source>
        <dbReference type="Proteomes" id="UP000030651"/>
    </source>
</evidence>
<keyword evidence="6 12" id="KW-0479">Metal-binding</keyword>
<dbReference type="FunFam" id="1.10.630.10:FF:000158">
    <property type="entry name" value="Cytochrome P450, putative (Eurofung)"/>
    <property type="match status" value="1"/>
</dbReference>
<evidence type="ECO:0000256" key="5">
    <source>
        <dbReference type="ARBA" id="ARBA00022692"/>
    </source>
</evidence>
<dbReference type="GeneID" id="19270844"/>
<evidence type="ECO:0000256" key="14">
    <source>
        <dbReference type="SAM" id="SignalP"/>
    </source>
</evidence>
<dbReference type="EMBL" id="KI912111">
    <property type="protein sequence ID" value="ETS83955.1"/>
    <property type="molecule type" value="Genomic_DNA"/>
</dbReference>
<dbReference type="GO" id="GO:0020037">
    <property type="term" value="F:heme binding"/>
    <property type="evidence" value="ECO:0007669"/>
    <property type="project" value="InterPro"/>
</dbReference>
<dbReference type="SUPFAM" id="SSF48264">
    <property type="entry name" value="Cytochrome P450"/>
    <property type="match status" value="1"/>
</dbReference>
<evidence type="ECO:0000256" key="3">
    <source>
        <dbReference type="ARBA" id="ARBA00010617"/>
    </source>
</evidence>
<dbReference type="KEGG" id="pfy:PFICI_05831"/>
<evidence type="ECO:0000256" key="7">
    <source>
        <dbReference type="ARBA" id="ARBA00022989"/>
    </source>
</evidence>
<keyword evidence="4 12" id="KW-0349">Heme</keyword>
<keyword evidence="16" id="KW-1185">Reference proteome</keyword>
<gene>
    <name evidence="15" type="ORF">PFICI_05831</name>
</gene>
<dbReference type="Gene3D" id="1.10.630.10">
    <property type="entry name" value="Cytochrome P450"/>
    <property type="match status" value="1"/>
</dbReference>
<dbReference type="PANTHER" id="PTHR24305">
    <property type="entry name" value="CYTOCHROME P450"/>
    <property type="match status" value="1"/>
</dbReference>
<accession>W3XD19</accession>
<dbReference type="PRINTS" id="PR00465">
    <property type="entry name" value="EP450IV"/>
</dbReference>
<organism evidence="15 16">
    <name type="scientific">Pestalotiopsis fici (strain W106-1 / CGMCC3.15140)</name>
    <dbReference type="NCBI Taxonomy" id="1229662"/>
    <lineage>
        <taxon>Eukaryota</taxon>
        <taxon>Fungi</taxon>
        <taxon>Dikarya</taxon>
        <taxon>Ascomycota</taxon>
        <taxon>Pezizomycotina</taxon>
        <taxon>Sordariomycetes</taxon>
        <taxon>Xylariomycetidae</taxon>
        <taxon>Amphisphaeriales</taxon>
        <taxon>Sporocadaceae</taxon>
        <taxon>Pestalotiopsis</taxon>
    </lineage>
</organism>
<sequence length="513" mass="57616">MSIVSLLWFIATAVSDVFVRNLSAVLNIDLMGIISEQSVVYLVCKAVYLKWFHPLAKFPGPPLAAISDVWYAFHWTGGRWPFVMEKIHQKYGDVVRVAPNELSFATAAAYKDIYGHATKGKKQFLKSSWYENGDPVPGIVSTRDPADHARQRRSLAHAFSTNSLRDQEDLIHTYTDLFITQLAKHGGQSSEGINMPEAFHWLTFDIAGHLAFGESFGAVASMRTNYWVSIIIDGVFFGNIANALKKRLPLLTPLLLLIMPKDLKRKYITHRQLTLEKIQKRINNQQLDRDDFFSHILKKGDYTNEGLASQAGTLIIAGSDTTSSFLNGVFYYLVTNPDKLSKLQSEVRTAFNDMSEITGASTATLPYIHGVIEEGLRLTPPAPFGLARISPGADIAGHFVPAGVTVSVDHWSTLHDPRYWYDAASFLPERWVGDGFGDEKAAFHPFSLGPRGCLGINLAYLEARIILAKLAWALDWELVDADVDWKRDARLYTLWHHPRMRGRFNVHDQARPN</sequence>
<evidence type="ECO:0008006" key="17">
    <source>
        <dbReference type="Google" id="ProtNLM"/>
    </source>
</evidence>
<dbReference type="OrthoDB" id="1470350at2759"/>
<evidence type="ECO:0000256" key="9">
    <source>
        <dbReference type="ARBA" id="ARBA00023004"/>
    </source>
</evidence>
<dbReference type="Proteomes" id="UP000030651">
    <property type="component" value="Unassembled WGS sequence"/>
</dbReference>
<keyword evidence="9 12" id="KW-0408">Iron</keyword>
<dbReference type="CDD" id="cd11058">
    <property type="entry name" value="CYP60B-like"/>
    <property type="match status" value="1"/>
</dbReference>
<proteinExistence type="inferred from homology"/>
<evidence type="ECO:0000313" key="15">
    <source>
        <dbReference type="EMBL" id="ETS83955.1"/>
    </source>
</evidence>
<comment type="cofactor">
    <cofactor evidence="1 12">
        <name>heme</name>
        <dbReference type="ChEBI" id="CHEBI:30413"/>
    </cofactor>
</comment>
<dbReference type="InParanoid" id="W3XD19"/>
<dbReference type="InterPro" id="IPR001128">
    <property type="entry name" value="Cyt_P450"/>
</dbReference>
<reference evidence="16" key="1">
    <citation type="journal article" date="2015" name="BMC Genomics">
        <title>Genomic and transcriptomic analysis of the endophytic fungus Pestalotiopsis fici reveals its lifestyle and high potential for synthesis of natural products.</title>
        <authorList>
            <person name="Wang X."/>
            <person name="Zhang X."/>
            <person name="Liu L."/>
            <person name="Xiang M."/>
            <person name="Wang W."/>
            <person name="Sun X."/>
            <person name="Che Y."/>
            <person name="Guo L."/>
            <person name="Liu G."/>
            <person name="Guo L."/>
            <person name="Wang C."/>
            <person name="Yin W.B."/>
            <person name="Stadler M."/>
            <person name="Zhang X."/>
            <person name="Liu X."/>
        </authorList>
    </citation>
    <scope>NUCLEOTIDE SEQUENCE [LARGE SCALE GENOMIC DNA]</scope>
    <source>
        <strain evidence="16">W106-1 / CGMCC3.15140</strain>
    </source>
</reference>
<dbReference type="PROSITE" id="PS00086">
    <property type="entry name" value="CYTOCHROME_P450"/>
    <property type="match status" value="1"/>
</dbReference>
<evidence type="ECO:0000256" key="6">
    <source>
        <dbReference type="ARBA" id="ARBA00022723"/>
    </source>
</evidence>
<dbReference type="OMA" id="WVEMRIA"/>